<comment type="caution">
    <text evidence="1">The sequence shown here is derived from an EMBL/GenBank/DDBJ whole genome shotgun (WGS) entry which is preliminary data.</text>
</comment>
<organism evidence="1 2">
    <name type="scientific">Puccinia striiformis f. sp. tritici</name>
    <dbReference type="NCBI Taxonomy" id="168172"/>
    <lineage>
        <taxon>Eukaryota</taxon>
        <taxon>Fungi</taxon>
        <taxon>Dikarya</taxon>
        <taxon>Basidiomycota</taxon>
        <taxon>Pucciniomycotina</taxon>
        <taxon>Pucciniomycetes</taxon>
        <taxon>Pucciniales</taxon>
        <taxon>Pucciniaceae</taxon>
        <taxon>Puccinia</taxon>
    </lineage>
</organism>
<dbReference type="Proteomes" id="UP001060170">
    <property type="component" value="Chromosome 8"/>
</dbReference>
<protein>
    <submittedName>
        <fullName evidence="1">Uncharacterized protein</fullName>
    </submittedName>
</protein>
<gene>
    <name evidence="1" type="ORF">MJO28_008760</name>
</gene>
<evidence type="ECO:0000313" key="1">
    <source>
        <dbReference type="EMBL" id="KAI7949939.1"/>
    </source>
</evidence>
<sequence>MEHIIIVPASHLPQGPDHLYFLGHFVLLSMALTPRPMPDGTSVVNTLGSGISSGSPGLVVGHPYTIKGAITGSNFLRVPHLTFVAGEARRSSTAEMD</sequence>
<evidence type="ECO:0000313" key="2">
    <source>
        <dbReference type="Proteomes" id="UP001060170"/>
    </source>
</evidence>
<reference evidence="2" key="1">
    <citation type="journal article" date="2018" name="BMC Genomics">
        <title>Genomic insights into host adaptation between the wheat stripe rust pathogen (Puccinia striiformis f. sp. tritici) and the barley stripe rust pathogen (Puccinia striiformis f. sp. hordei).</title>
        <authorList>
            <person name="Xia C."/>
            <person name="Wang M."/>
            <person name="Yin C."/>
            <person name="Cornejo O.E."/>
            <person name="Hulbert S.H."/>
            <person name="Chen X."/>
        </authorList>
    </citation>
    <scope>NUCLEOTIDE SEQUENCE [LARGE SCALE GENOMIC DNA]</scope>
    <source>
        <strain evidence="2">93-210</strain>
    </source>
</reference>
<proteinExistence type="predicted"/>
<reference evidence="2" key="2">
    <citation type="journal article" date="2018" name="Mol. Plant Microbe Interact.">
        <title>Genome sequence resources for the wheat stripe rust pathogen (Puccinia striiformis f. sp. tritici) and the barley stripe rust pathogen (Puccinia striiformis f. sp. hordei).</title>
        <authorList>
            <person name="Xia C."/>
            <person name="Wang M."/>
            <person name="Yin C."/>
            <person name="Cornejo O.E."/>
            <person name="Hulbert S.H."/>
            <person name="Chen X."/>
        </authorList>
    </citation>
    <scope>NUCLEOTIDE SEQUENCE [LARGE SCALE GENOMIC DNA]</scope>
    <source>
        <strain evidence="2">93-210</strain>
    </source>
</reference>
<dbReference type="EMBL" id="CM045872">
    <property type="protein sequence ID" value="KAI7949939.1"/>
    <property type="molecule type" value="Genomic_DNA"/>
</dbReference>
<name>A0ACC0EC29_9BASI</name>
<reference evidence="1 2" key="3">
    <citation type="journal article" date="2022" name="Microbiol. Spectr.">
        <title>Folding features and dynamics of 3D genome architecture in plant fungal pathogens.</title>
        <authorList>
            <person name="Xia C."/>
        </authorList>
    </citation>
    <scope>NUCLEOTIDE SEQUENCE [LARGE SCALE GENOMIC DNA]</scope>
    <source>
        <strain evidence="1 2">93-210</strain>
    </source>
</reference>
<keyword evidence="2" id="KW-1185">Reference proteome</keyword>
<accession>A0ACC0EC29</accession>